<keyword evidence="1" id="KW-1133">Transmembrane helix</keyword>
<evidence type="ECO:0000313" key="2">
    <source>
        <dbReference type="EMBL" id="MBB2174350.1"/>
    </source>
</evidence>
<gene>
    <name evidence="2" type="ORF">HLH21_00235</name>
</gene>
<dbReference type="RefSeq" id="WP_182940222.1">
    <property type="nucleotide sequence ID" value="NZ_JABEQH010000001.1"/>
</dbReference>
<comment type="caution">
    <text evidence="2">The sequence shown here is derived from an EMBL/GenBank/DDBJ whole genome shotgun (WGS) entry which is preliminary data.</text>
</comment>
<name>A0A7W4J430_9PROT</name>
<dbReference type="Proteomes" id="UP000561066">
    <property type="component" value="Unassembled WGS sequence"/>
</dbReference>
<accession>A0A7W4J430</accession>
<organism evidence="2 3">
    <name type="scientific">Gluconacetobacter johannae</name>
    <dbReference type="NCBI Taxonomy" id="112140"/>
    <lineage>
        <taxon>Bacteria</taxon>
        <taxon>Pseudomonadati</taxon>
        <taxon>Pseudomonadota</taxon>
        <taxon>Alphaproteobacteria</taxon>
        <taxon>Acetobacterales</taxon>
        <taxon>Acetobacteraceae</taxon>
        <taxon>Gluconacetobacter</taxon>
    </lineage>
</organism>
<evidence type="ECO:0000313" key="3">
    <source>
        <dbReference type="Proteomes" id="UP000561066"/>
    </source>
</evidence>
<dbReference type="AlphaFoldDB" id="A0A7W4J430"/>
<proteinExistence type="predicted"/>
<dbReference type="EMBL" id="JABEQH010000001">
    <property type="protein sequence ID" value="MBB2174350.1"/>
    <property type="molecule type" value="Genomic_DNA"/>
</dbReference>
<protein>
    <submittedName>
        <fullName evidence="2">Uncharacterized protein</fullName>
    </submittedName>
</protein>
<sequence>MASIDWRPISETSGFVETGVAARSSGHRLRRRVAHVVATCAMGAWVLLAVVPVVVVIMAIG</sequence>
<evidence type="ECO:0000256" key="1">
    <source>
        <dbReference type="SAM" id="Phobius"/>
    </source>
</evidence>
<feature type="transmembrane region" description="Helical" evidence="1">
    <location>
        <begin position="33"/>
        <end position="60"/>
    </location>
</feature>
<keyword evidence="1" id="KW-0812">Transmembrane</keyword>
<keyword evidence="3" id="KW-1185">Reference proteome</keyword>
<keyword evidence="1" id="KW-0472">Membrane</keyword>
<reference evidence="2 3" key="1">
    <citation type="submission" date="2020-04" db="EMBL/GenBank/DDBJ databases">
        <title>Description of novel Gluconacetobacter.</title>
        <authorList>
            <person name="Sombolestani A."/>
        </authorList>
    </citation>
    <scope>NUCLEOTIDE SEQUENCE [LARGE SCALE GENOMIC DNA]</scope>
    <source>
        <strain evidence="2 3">LMG 21312</strain>
    </source>
</reference>